<evidence type="ECO:0000256" key="1">
    <source>
        <dbReference type="SAM" id="SignalP"/>
    </source>
</evidence>
<proteinExistence type="predicted"/>
<dbReference type="GO" id="GO:0005319">
    <property type="term" value="F:lipid transporter activity"/>
    <property type="evidence" value="ECO:0007669"/>
    <property type="project" value="InterPro"/>
</dbReference>
<dbReference type="InterPro" id="IPR015816">
    <property type="entry name" value="Vitellinogen_b-sht_N"/>
</dbReference>
<feature type="chain" id="PRO_5042219222" evidence="1">
    <location>
        <begin position="26"/>
        <end position="218"/>
    </location>
</feature>
<dbReference type="AlphaFoldDB" id="A0AAE1CKZ7"/>
<organism evidence="2 3">
    <name type="scientific">Elysia crispata</name>
    <name type="common">lettuce slug</name>
    <dbReference type="NCBI Taxonomy" id="231223"/>
    <lineage>
        <taxon>Eukaryota</taxon>
        <taxon>Metazoa</taxon>
        <taxon>Spiralia</taxon>
        <taxon>Lophotrochozoa</taxon>
        <taxon>Mollusca</taxon>
        <taxon>Gastropoda</taxon>
        <taxon>Heterobranchia</taxon>
        <taxon>Euthyneura</taxon>
        <taxon>Panpulmonata</taxon>
        <taxon>Sacoglossa</taxon>
        <taxon>Placobranchoidea</taxon>
        <taxon>Plakobranchidae</taxon>
        <taxon>Elysia</taxon>
    </lineage>
</organism>
<name>A0AAE1CKZ7_9GAST</name>
<sequence length="218" mass="24684">MASGCGAVFITAAVLLMLGPPAAKGNFLYFKPGQEYQYRFTSDTSMKGIDKFSLAAKVGYTNIGEDEDSQEIYLHVPELSLVAGTGKSSGNVLDDWDMAKWFSFKLSRRGEVTTVYHDPAEDDHKLAMKKGFAGLLASRLHDSHETDLVREHPKGWTYDVKEFGHEGHHDATYVARLDKEGNHVFLKTRSQHPLENARSNYTKVYTHRYTKVYTHRYT</sequence>
<dbReference type="Gene3D" id="2.30.230.10">
    <property type="entry name" value="Lipovitellin, beta-sheet shell regions, chain A"/>
    <property type="match status" value="1"/>
</dbReference>
<dbReference type="SUPFAM" id="SSF56968">
    <property type="entry name" value="Lipovitellin-phosvitin complex, beta-sheet shell regions"/>
    <property type="match status" value="1"/>
</dbReference>
<dbReference type="Proteomes" id="UP001283361">
    <property type="component" value="Unassembled WGS sequence"/>
</dbReference>
<gene>
    <name evidence="2" type="ORF">RRG08_066835</name>
</gene>
<keyword evidence="1" id="KW-0732">Signal</keyword>
<evidence type="ECO:0000313" key="2">
    <source>
        <dbReference type="EMBL" id="KAK3704204.1"/>
    </source>
</evidence>
<feature type="signal peptide" evidence="1">
    <location>
        <begin position="1"/>
        <end position="25"/>
    </location>
</feature>
<keyword evidence="3" id="KW-1185">Reference proteome</keyword>
<dbReference type="EMBL" id="JAWDGP010007804">
    <property type="protein sequence ID" value="KAK3704204.1"/>
    <property type="molecule type" value="Genomic_DNA"/>
</dbReference>
<comment type="caution">
    <text evidence="2">The sequence shown here is derived from an EMBL/GenBank/DDBJ whole genome shotgun (WGS) entry which is preliminary data.</text>
</comment>
<protein>
    <submittedName>
        <fullName evidence="2">Uncharacterized protein</fullName>
    </submittedName>
</protein>
<dbReference type="InterPro" id="IPR015819">
    <property type="entry name" value="Lipid_transp_b-sht_shell"/>
</dbReference>
<accession>A0AAE1CKZ7</accession>
<evidence type="ECO:0000313" key="3">
    <source>
        <dbReference type="Proteomes" id="UP001283361"/>
    </source>
</evidence>
<reference evidence="2" key="1">
    <citation type="journal article" date="2023" name="G3 (Bethesda)">
        <title>A reference genome for the long-term kleptoplast-retaining sea slug Elysia crispata morphotype clarki.</title>
        <authorList>
            <person name="Eastman K.E."/>
            <person name="Pendleton A.L."/>
            <person name="Shaikh M.A."/>
            <person name="Suttiyut T."/>
            <person name="Ogas R."/>
            <person name="Tomko P."/>
            <person name="Gavelis G."/>
            <person name="Widhalm J.R."/>
            <person name="Wisecaver J.H."/>
        </authorList>
    </citation>
    <scope>NUCLEOTIDE SEQUENCE</scope>
    <source>
        <strain evidence="2">ECLA1</strain>
    </source>
</reference>